<dbReference type="InterPro" id="IPR050345">
    <property type="entry name" value="Aliph_Amidase/BUP"/>
</dbReference>
<feature type="domain" description="CN hydrolase" evidence="2">
    <location>
        <begin position="1"/>
        <end position="230"/>
    </location>
</feature>
<dbReference type="Pfam" id="PF00795">
    <property type="entry name" value="CN_hydrolase"/>
    <property type="match status" value="1"/>
</dbReference>
<evidence type="ECO:0000256" key="1">
    <source>
        <dbReference type="ARBA" id="ARBA00022801"/>
    </source>
</evidence>
<dbReference type="PANTHER" id="PTHR43674:SF2">
    <property type="entry name" value="BETA-UREIDOPROPIONASE"/>
    <property type="match status" value="1"/>
</dbReference>
<dbReference type="EMBL" id="FZOD01000002">
    <property type="protein sequence ID" value="SNS00554.1"/>
    <property type="molecule type" value="Genomic_DNA"/>
</dbReference>
<dbReference type="PANTHER" id="PTHR43674">
    <property type="entry name" value="NITRILASE C965.09-RELATED"/>
    <property type="match status" value="1"/>
</dbReference>
<evidence type="ECO:0000313" key="4">
    <source>
        <dbReference type="Proteomes" id="UP000198282"/>
    </source>
</evidence>
<dbReference type="PROSITE" id="PS50263">
    <property type="entry name" value="CN_HYDROLASE"/>
    <property type="match status" value="1"/>
</dbReference>
<name>A0A239AZV3_9ACTN</name>
<accession>A0A239AZV3</accession>
<dbReference type="InterPro" id="IPR003010">
    <property type="entry name" value="C-N_Hydrolase"/>
</dbReference>
<dbReference type="CDD" id="cd07197">
    <property type="entry name" value="nitrilase"/>
    <property type="match status" value="1"/>
</dbReference>
<gene>
    <name evidence="3" type="ORF">SAMN05216276_1002232</name>
</gene>
<organism evidence="3 4">
    <name type="scientific">Streptosporangium subroseum</name>
    <dbReference type="NCBI Taxonomy" id="106412"/>
    <lineage>
        <taxon>Bacteria</taxon>
        <taxon>Bacillati</taxon>
        <taxon>Actinomycetota</taxon>
        <taxon>Actinomycetes</taxon>
        <taxon>Streptosporangiales</taxon>
        <taxon>Streptosporangiaceae</taxon>
        <taxon>Streptosporangium</taxon>
    </lineage>
</organism>
<dbReference type="SUPFAM" id="SSF56317">
    <property type="entry name" value="Carbon-nitrogen hydrolase"/>
    <property type="match status" value="1"/>
</dbReference>
<keyword evidence="4" id="KW-1185">Reference proteome</keyword>
<reference evidence="3 4" key="1">
    <citation type="submission" date="2017-06" db="EMBL/GenBank/DDBJ databases">
        <authorList>
            <person name="Kim H.J."/>
            <person name="Triplett B.A."/>
        </authorList>
    </citation>
    <scope>NUCLEOTIDE SEQUENCE [LARGE SCALE GENOMIC DNA]</scope>
    <source>
        <strain evidence="3 4">CGMCC 4.2132</strain>
    </source>
</reference>
<keyword evidence="1 3" id="KW-0378">Hydrolase</keyword>
<dbReference type="GO" id="GO:0033388">
    <property type="term" value="P:putrescine biosynthetic process from arginine"/>
    <property type="evidence" value="ECO:0007669"/>
    <property type="project" value="TreeGrafter"/>
</dbReference>
<sequence>MVAVAQPACADLDVALNAGRQAEVVRRAGARLVVFPELSLTGYDLAAPAVAVDDPRLDPIRAACGSAGAIALVGAPVREDDGREYIAMLAVTGEGATVVYRKMHLHGEEVHRFTPGEKPTVLEIDGWRLGLAICADAAVPQHAADTAALTIDAYVAGTLYGAGPESATRRDGHMRDRAATHGVWVVLSTTAGPSGKYRETSGGSGVWAPGGDVVIQAGTEPDAVVAATLH</sequence>
<dbReference type="Proteomes" id="UP000198282">
    <property type="component" value="Unassembled WGS sequence"/>
</dbReference>
<protein>
    <submittedName>
        <fullName evidence="3">Predicted amidohydrolase</fullName>
    </submittedName>
</protein>
<dbReference type="InterPro" id="IPR036526">
    <property type="entry name" value="C-N_Hydrolase_sf"/>
</dbReference>
<evidence type="ECO:0000259" key="2">
    <source>
        <dbReference type="PROSITE" id="PS50263"/>
    </source>
</evidence>
<dbReference type="AlphaFoldDB" id="A0A239AZV3"/>
<dbReference type="Gene3D" id="3.60.110.10">
    <property type="entry name" value="Carbon-nitrogen hydrolase"/>
    <property type="match status" value="1"/>
</dbReference>
<evidence type="ECO:0000313" key="3">
    <source>
        <dbReference type="EMBL" id="SNS00554.1"/>
    </source>
</evidence>
<proteinExistence type="predicted"/>
<dbReference type="GO" id="GO:0050126">
    <property type="term" value="F:N-carbamoylputrescine amidase activity"/>
    <property type="evidence" value="ECO:0007669"/>
    <property type="project" value="TreeGrafter"/>
</dbReference>